<evidence type="ECO:0000256" key="1">
    <source>
        <dbReference type="ARBA" id="ARBA00022729"/>
    </source>
</evidence>
<sequence length="257" mass="28101">MKRRVTCVAILAAALVAPQVFAQASAPVAASSVANPVDPAAVEALKKMGAYLQSLKRFSVSTELTGERVLEDGQKLQHTATADVDVDRPHRIRASMSSARSQREIIFDGKTVTLFSPAQKFYSSVAFDGTISGLIDKLNENYGVEFPLADLFIWGTPNAPADQFESAMFAGQDYIGSDLCNHYAFRQKDLDWQIWIKAGGSPLPRKIVITRRDDDARPQSTSVIDWTTHATFNDATFSFHPPAGAKKIEIVPVKNKG</sequence>
<dbReference type="Gene3D" id="2.50.20.10">
    <property type="entry name" value="Lipoprotein localisation LolA/LolB/LppX"/>
    <property type="match status" value="1"/>
</dbReference>
<evidence type="ECO:0000313" key="3">
    <source>
        <dbReference type="EMBL" id="QGZ59442.1"/>
    </source>
</evidence>
<accession>A0A7Z2GCT3</accession>
<name>A0A7Z2GCT3_9BURK</name>
<keyword evidence="1 2" id="KW-0732">Signal</keyword>
<dbReference type="InterPro" id="IPR029046">
    <property type="entry name" value="LolA/LolB/LppX"/>
</dbReference>
<proteinExistence type="predicted"/>
<dbReference type="RefSeq" id="WP_158762624.1">
    <property type="nucleotide sequence ID" value="NZ_CP046912.1"/>
</dbReference>
<dbReference type="EMBL" id="CP046912">
    <property type="protein sequence ID" value="QGZ59442.1"/>
    <property type="molecule type" value="Genomic_DNA"/>
</dbReference>
<evidence type="ECO:0000313" key="4">
    <source>
        <dbReference type="Proteomes" id="UP000434209"/>
    </source>
</evidence>
<dbReference type="SUPFAM" id="SSF89392">
    <property type="entry name" value="Prokaryotic lipoproteins and lipoprotein localization factors"/>
    <property type="match status" value="1"/>
</dbReference>
<dbReference type="Pfam" id="PF09865">
    <property type="entry name" value="DUF2092"/>
    <property type="match status" value="1"/>
</dbReference>
<reference evidence="3 4" key="1">
    <citation type="submission" date="2019-12" db="EMBL/GenBank/DDBJ databases">
        <title>Paraburkholderia acidiphila 7Q-K02 sp. nov and Paraburkholderia acidisoli DHF22 sp. nov., two strains isolated from forest soil.</title>
        <authorList>
            <person name="Gao Z."/>
            <person name="Qiu L."/>
        </authorList>
    </citation>
    <scope>NUCLEOTIDE SEQUENCE [LARGE SCALE GENOMIC DNA]</scope>
    <source>
        <strain evidence="3 4">7Q-K02</strain>
    </source>
</reference>
<keyword evidence="4" id="KW-1185">Reference proteome</keyword>
<dbReference type="OrthoDB" id="116979at2"/>
<organism evidence="3 4">
    <name type="scientific">Paraburkholderia acidiphila</name>
    <dbReference type="NCBI Taxonomy" id="2571747"/>
    <lineage>
        <taxon>Bacteria</taxon>
        <taxon>Pseudomonadati</taxon>
        <taxon>Pseudomonadota</taxon>
        <taxon>Betaproteobacteria</taxon>
        <taxon>Burkholderiales</taxon>
        <taxon>Burkholderiaceae</taxon>
        <taxon>Paraburkholderia</taxon>
    </lineage>
</organism>
<gene>
    <name evidence="3" type="ORF">FAZ97_31085</name>
</gene>
<feature type="signal peptide" evidence="2">
    <location>
        <begin position="1"/>
        <end position="22"/>
    </location>
</feature>
<dbReference type="KEGG" id="pacp:FAZ97_31085"/>
<dbReference type="InterPro" id="IPR019207">
    <property type="entry name" value="DUF2092"/>
</dbReference>
<dbReference type="AlphaFoldDB" id="A0A7Z2GCT3"/>
<protein>
    <submittedName>
        <fullName evidence="3">DUF2092 domain-containing protein</fullName>
    </submittedName>
</protein>
<dbReference type="Proteomes" id="UP000434209">
    <property type="component" value="Chromosome 4"/>
</dbReference>
<evidence type="ECO:0000256" key="2">
    <source>
        <dbReference type="SAM" id="SignalP"/>
    </source>
</evidence>
<feature type="chain" id="PRO_5031308497" evidence="2">
    <location>
        <begin position="23"/>
        <end position="257"/>
    </location>
</feature>